<feature type="region of interest" description="Disordered" evidence="1">
    <location>
        <begin position="439"/>
        <end position="458"/>
    </location>
</feature>
<evidence type="ECO:0000313" key="4">
    <source>
        <dbReference type="RefSeq" id="XP_022301816.1"/>
    </source>
</evidence>
<keyword evidence="3" id="KW-1185">Reference proteome</keyword>
<dbReference type="PANTHER" id="PTHR39069:SF8">
    <property type="entry name" value="FI17111P1"/>
    <property type="match status" value="1"/>
</dbReference>
<dbReference type="KEGG" id="cvn:111109857"/>
<gene>
    <name evidence="4" type="primary">LOC111109857</name>
</gene>
<keyword evidence="2" id="KW-0812">Transmembrane</keyword>
<dbReference type="OrthoDB" id="6102430at2759"/>
<feature type="compositionally biased region" description="Polar residues" evidence="1">
    <location>
        <begin position="448"/>
        <end position="458"/>
    </location>
</feature>
<keyword evidence="2" id="KW-1133">Transmembrane helix</keyword>
<dbReference type="PANTHER" id="PTHR39069">
    <property type="entry name" value="ECDYSONE-INDUCIBLE GENE E1, ISOFORM A"/>
    <property type="match status" value="1"/>
</dbReference>
<name>A0A8B8BFK5_CRAVI</name>
<dbReference type="AlphaFoldDB" id="A0A8B8BFK5"/>
<keyword evidence="2" id="KW-0472">Membrane</keyword>
<feature type="region of interest" description="Disordered" evidence="1">
    <location>
        <begin position="383"/>
        <end position="432"/>
    </location>
</feature>
<feature type="transmembrane region" description="Helical" evidence="2">
    <location>
        <begin position="314"/>
        <end position="334"/>
    </location>
</feature>
<dbReference type="GeneID" id="111109857"/>
<evidence type="ECO:0000256" key="2">
    <source>
        <dbReference type="SAM" id="Phobius"/>
    </source>
</evidence>
<accession>A0A8B8BFK5</accession>
<evidence type="ECO:0000313" key="3">
    <source>
        <dbReference type="Proteomes" id="UP000694844"/>
    </source>
</evidence>
<feature type="region of interest" description="Disordered" evidence="1">
    <location>
        <begin position="340"/>
        <end position="362"/>
    </location>
</feature>
<feature type="compositionally biased region" description="Basic and acidic residues" evidence="1">
    <location>
        <begin position="340"/>
        <end position="354"/>
    </location>
</feature>
<dbReference type="RefSeq" id="XP_022301816.1">
    <property type="nucleotide sequence ID" value="XM_022446108.1"/>
</dbReference>
<sequence>MATLLRIQKPYCDKKRLNLASAFVFVCIIQNIQCRYHVSPPHRANGSIGDKSSPGKKADVSYEIKEGHFENQGRRIGVNRRLNEFCEAHFQCNGSKHAGVCRENKTCTCDKGFIQIQEKCVLGNLTLGQSCVDDAQCKGTENAGRCLNSECFCEEGSVLQRLKCYPASRRLNESCEVNLQCNGSRNADVCGENKTCTCDKGFIKLQEGCLTGNLSLGQSCVHDVQCKGTENAGRCLDSECFCEEGFVLQRLKCYPASRRLNESCEVHLQCNGSRNAGVCGENKTCTCDEGFIKLQEGCLTEGSSSWIMEKEKQLLLVVGGLFIIVVALLIAVLVEQKKRSEKSSKMEPARKQENSYEEEIDEENIPTLAVRMQTVSASYYSEPIEPNYNNLHQKEDDKESGSGNVYDNAQPKRPHRNDKLQNDSSLYNHLHEKPFQLSADVYDKPMPSFSTNQNNTKL</sequence>
<evidence type="ECO:0000256" key="1">
    <source>
        <dbReference type="SAM" id="MobiDB-lite"/>
    </source>
</evidence>
<protein>
    <submittedName>
        <fullName evidence="4">Uncharacterized protein LOC111109857</fullName>
    </submittedName>
</protein>
<organism evidence="3 4">
    <name type="scientific">Crassostrea virginica</name>
    <name type="common">Eastern oyster</name>
    <dbReference type="NCBI Taxonomy" id="6565"/>
    <lineage>
        <taxon>Eukaryota</taxon>
        <taxon>Metazoa</taxon>
        <taxon>Spiralia</taxon>
        <taxon>Lophotrochozoa</taxon>
        <taxon>Mollusca</taxon>
        <taxon>Bivalvia</taxon>
        <taxon>Autobranchia</taxon>
        <taxon>Pteriomorphia</taxon>
        <taxon>Ostreida</taxon>
        <taxon>Ostreoidea</taxon>
        <taxon>Ostreidae</taxon>
        <taxon>Crassostrea</taxon>
    </lineage>
</organism>
<reference evidence="4" key="1">
    <citation type="submission" date="2025-08" db="UniProtKB">
        <authorList>
            <consortium name="RefSeq"/>
        </authorList>
    </citation>
    <scope>IDENTIFICATION</scope>
    <source>
        <tissue evidence="4">Whole sample</tissue>
    </source>
</reference>
<dbReference type="Proteomes" id="UP000694844">
    <property type="component" value="Chromosome 8"/>
</dbReference>
<proteinExistence type="predicted"/>